<accession>A0A0A8YY41</accession>
<sequence>MQIVGANHFLHPPLPLFSLVHNSVLQFLNCEDPAFECF</sequence>
<reference evidence="1" key="1">
    <citation type="submission" date="2014-09" db="EMBL/GenBank/DDBJ databases">
        <authorList>
            <person name="Magalhaes I.L.F."/>
            <person name="Oliveira U."/>
            <person name="Santos F.R."/>
            <person name="Vidigal T.H.D.A."/>
            <person name="Brescovit A.D."/>
            <person name="Santos A.J."/>
        </authorList>
    </citation>
    <scope>NUCLEOTIDE SEQUENCE</scope>
    <source>
        <tissue evidence="1">Shoot tissue taken approximately 20 cm above the soil surface</tissue>
    </source>
</reference>
<dbReference type="EMBL" id="GBRH01265846">
    <property type="protein sequence ID" value="JAD32049.1"/>
    <property type="molecule type" value="Transcribed_RNA"/>
</dbReference>
<organism evidence="1">
    <name type="scientific">Arundo donax</name>
    <name type="common">Giant reed</name>
    <name type="synonym">Donax arundinaceus</name>
    <dbReference type="NCBI Taxonomy" id="35708"/>
    <lineage>
        <taxon>Eukaryota</taxon>
        <taxon>Viridiplantae</taxon>
        <taxon>Streptophyta</taxon>
        <taxon>Embryophyta</taxon>
        <taxon>Tracheophyta</taxon>
        <taxon>Spermatophyta</taxon>
        <taxon>Magnoliopsida</taxon>
        <taxon>Liliopsida</taxon>
        <taxon>Poales</taxon>
        <taxon>Poaceae</taxon>
        <taxon>PACMAD clade</taxon>
        <taxon>Arundinoideae</taxon>
        <taxon>Arundineae</taxon>
        <taxon>Arundo</taxon>
    </lineage>
</organism>
<evidence type="ECO:0000313" key="1">
    <source>
        <dbReference type="EMBL" id="JAD32049.1"/>
    </source>
</evidence>
<name>A0A0A8YY41_ARUDO</name>
<reference evidence="1" key="2">
    <citation type="journal article" date="2015" name="Data Brief">
        <title>Shoot transcriptome of the giant reed, Arundo donax.</title>
        <authorList>
            <person name="Barrero R.A."/>
            <person name="Guerrero F.D."/>
            <person name="Moolhuijzen P."/>
            <person name="Goolsby J.A."/>
            <person name="Tidwell J."/>
            <person name="Bellgard S.E."/>
            <person name="Bellgard M.I."/>
        </authorList>
    </citation>
    <scope>NUCLEOTIDE SEQUENCE</scope>
    <source>
        <tissue evidence="1">Shoot tissue taken approximately 20 cm above the soil surface</tissue>
    </source>
</reference>
<protein>
    <submittedName>
        <fullName evidence="1">Uncharacterized protein</fullName>
    </submittedName>
</protein>
<dbReference type="AlphaFoldDB" id="A0A0A8YY41"/>
<proteinExistence type="predicted"/>